<keyword evidence="9" id="KW-0675">Receptor</keyword>
<comment type="similarity">
    <text evidence="4">Belongs to the TonB-dependent receptor family.</text>
</comment>
<dbReference type="InterPro" id="IPR036942">
    <property type="entry name" value="Beta-barrel_TonB_sf"/>
</dbReference>
<dbReference type="Pfam" id="PF07715">
    <property type="entry name" value="Plug"/>
    <property type="match status" value="1"/>
</dbReference>
<keyword evidence="6" id="KW-0732">Signal</keyword>
<organism evidence="9 10">
    <name type="scientific">Novosphingobium kalidii</name>
    <dbReference type="NCBI Taxonomy" id="3230299"/>
    <lineage>
        <taxon>Bacteria</taxon>
        <taxon>Pseudomonadati</taxon>
        <taxon>Pseudomonadota</taxon>
        <taxon>Alphaproteobacteria</taxon>
        <taxon>Sphingomonadales</taxon>
        <taxon>Sphingomonadaceae</taxon>
        <taxon>Novosphingobium</taxon>
    </lineage>
</organism>
<dbReference type="Pfam" id="PF00593">
    <property type="entry name" value="TonB_dep_Rec_b-barrel"/>
    <property type="match status" value="1"/>
</dbReference>
<dbReference type="EMBL" id="JBEWLY010000019">
    <property type="protein sequence ID" value="MET1756337.1"/>
    <property type="molecule type" value="Genomic_DNA"/>
</dbReference>
<dbReference type="InterPro" id="IPR037066">
    <property type="entry name" value="Plug_dom_sf"/>
</dbReference>
<accession>A0ABV2D380</accession>
<reference evidence="9 10" key="1">
    <citation type="submission" date="2024-07" db="EMBL/GenBank/DDBJ databases">
        <title>Novosphingobium kalidii RD2P27.</title>
        <authorList>
            <person name="Sun J.-Q."/>
        </authorList>
    </citation>
    <scope>NUCLEOTIDE SEQUENCE [LARGE SCALE GENOMIC DNA]</scope>
    <source>
        <strain evidence="9 10">RD2P27</strain>
    </source>
</reference>
<feature type="compositionally biased region" description="Acidic residues" evidence="5">
    <location>
        <begin position="228"/>
        <end position="241"/>
    </location>
</feature>
<dbReference type="SUPFAM" id="SSF56935">
    <property type="entry name" value="Porins"/>
    <property type="match status" value="1"/>
</dbReference>
<evidence type="ECO:0000256" key="3">
    <source>
        <dbReference type="ARBA" id="ARBA00023237"/>
    </source>
</evidence>
<evidence type="ECO:0000259" key="7">
    <source>
        <dbReference type="Pfam" id="PF00593"/>
    </source>
</evidence>
<protein>
    <submittedName>
        <fullName evidence="9">TonB-dependent receptor</fullName>
    </submittedName>
</protein>
<comment type="subcellular location">
    <subcellularLocation>
        <location evidence="1 4">Cell outer membrane</location>
    </subcellularLocation>
</comment>
<keyword evidence="3" id="KW-0998">Cell outer membrane</keyword>
<comment type="caution">
    <text evidence="9">The sequence shown here is derived from an EMBL/GenBank/DDBJ whole genome shotgun (WGS) entry which is preliminary data.</text>
</comment>
<evidence type="ECO:0000313" key="9">
    <source>
        <dbReference type="EMBL" id="MET1756337.1"/>
    </source>
</evidence>
<keyword evidence="4" id="KW-0798">TonB box</keyword>
<name>A0ABV2D380_9SPHN</name>
<feature type="chain" id="PRO_5046239226" evidence="6">
    <location>
        <begin position="25"/>
        <end position="774"/>
    </location>
</feature>
<feature type="domain" description="TonB-dependent receptor-like beta-barrel" evidence="7">
    <location>
        <begin position="432"/>
        <end position="709"/>
    </location>
</feature>
<evidence type="ECO:0000256" key="5">
    <source>
        <dbReference type="SAM" id="MobiDB-lite"/>
    </source>
</evidence>
<feature type="compositionally biased region" description="Basic and acidic residues" evidence="5">
    <location>
        <begin position="242"/>
        <end position="253"/>
    </location>
</feature>
<evidence type="ECO:0000313" key="10">
    <source>
        <dbReference type="Proteomes" id="UP001548713"/>
    </source>
</evidence>
<gene>
    <name evidence="9" type="ORF">ABVV53_12850</name>
</gene>
<evidence type="ECO:0000259" key="8">
    <source>
        <dbReference type="Pfam" id="PF07715"/>
    </source>
</evidence>
<evidence type="ECO:0000256" key="2">
    <source>
        <dbReference type="ARBA" id="ARBA00023136"/>
    </source>
</evidence>
<feature type="signal peptide" evidence="6">
    <location>
        <begin position="1"/>
        <end position="24"/>
    </location>
</feature>
<dbReference type="Gene3D" id="2.40.170.20">
    <property type="entry name" value="TonB-dependent receptor, beta-barrel domain"/>
    <property type="match status" value="1"/>
</dbReference>
<dbReference type="PANTHER" id="PTHR40980">
    <property type="entry name" value="PLUG DOMAIN-CONTAINING PROTEIN"/>
    <property type="match status" value="1"/>
</dbReference>
<dbReference type="InterPro" id="IPR012910">
    <property type="entry name" value="Plug_dom"/>
</dbReference>
<keyword evidence="10" id="KW-1185">Reference proteome</keyword>
<dbReference type="RefSeq" id="WP_353984825.1">
    <property type="nucleotide sequence ID" value="NZ_JBEWLY010000019.1"/>
</dbReference>
<evidence type="ECO:0000256" key="4">
    <source>
        <dbReference type="RuleBase" id="RU003357"/>
    </source>
</evidence>
<dbReference type="PANTHER" id="PTHR40980:SF4">
    <property type="entry name" value="TONB-DEPENDENT RECEPTOR-LIKE BETA-BARREL DOMAIN-CONTAINING PROTEIN"/>
    <property type="match status" value="1"/>
</dbReference>
<sequence length="774" mass="86659">MLAKHWLLFGCAALSTGYCSSAWAAKAGPDDERSDSEITAARDIVVIGGIGYRNRVDTPEPILQYDTEYFQRFEPLTAGDALKRVPSVTFLSDVIESDAPRLRGLPPGYTQILINGERVPGASADRSFFLDRIPAELISRVEIIRSSSARRTADAVAGSLNIVLRDGYELDGGYVRAGGLRYDDGEVEPSLGFVWGGAVGAGRLLLGGNLQGRHNPKVKQSFRYGDSPENDPDYATEEFDNREDQTDTRDGKDYSFNGTYEIDGDTTNFKLNGFYVRTDRTETERSFEYDDPTAITGPVPAGNLLSDNANFTDINQENYTIDGKLSHEWAAGKTSLRLAYARFEEDRNESEYEIGFDVDEGDEPEFEGEFTRSSIRDKELSIRLEHEIPLTEQVKFVFGGYYQDKTRRTDIREAEQEGEATFVWDQFSRNPTELSGPFGDFEAPDGGYNRIKEKRRDVFALIEGESGGLVWEAGVRYESTKVRIRDFTVDDDIANQRSKYDKFLPSASFKLSLTERDRIIGSVARTVRRPDFNYLTPALIEEEVGDSDLLGNPQLMPESAWGADIGYEHRMGSGILGINFFYRDISDLIELTNTGVEGSEGEGTFVFQPQNVGEGKVWGVELDLSTDLAVVGLPNTGLFGNVSWLDSEITDFAGKRRFNDQAKYVYNFGAIQDIPSYGVAFGATYRKQGPAYGRVISEEVRTTYGADLEVFVEKRVGKTFTIRAVGSNLLNGRKREVFNKFDNLEDQLDRDFDEYELESEKAGPVFQIMARYAF</sequence>
<proteinExistence type="inferred from homology"/>
<feature type="region of interest" description="Disordered" evidence="5">
    <location>
        <begin position="216"/>
        <end position="256"/>
    </location>
</feature>
<keyword evidence="2 4" id="KW-0472">Membrane</keyword>
<dbReference type="InterPro" id="IPR000531">
    <property type="entry name" value="Beta-barrel_TonB"/>
</dbReference>
<dbReference type="CDD" id="cd01347">
    <property type="entry name" value="ligand_gated_channel"/>
    <property type="match status" value="1"/>
</dbReference>
<dbReference type="Gene3D" id="2.170.130.10">
    <property type="entry name" value="TonB-dependent receptor, plug domain"/>
    <property type="match status" value="1"/>
</dbReference>
<evidence type="ECO:0000256" key="6">
    <source>
        <dbReference type="SAM" id="SignalP"/>
    </source>
</evidence>
<dbReference type="Proteomes" id="UP001548713">
    <property type="component" value="Unassembled WGS sequence"/>
</dbReference>
<feature type="domain" description="TonB-dependent receptor plug" evidence="8">
    <location>
        <begin position="56"/>
        <end position="158"/>
    </location>
</feature>
<evidence type="ECO:0000256" key="1">
    <source>
        <dbReference type="ARBA" id="ARBA00004442"/>
    </source>
</evidence>